<dbReference type="EMBL" id="KI393569">
    <property type="protein sequence ID" value="ERN08119.1"/>
    <property type="molecule type" value="Genomic_DNA"/>
</dbReference>
<evidence type="ECO:0000256" key="1">
    <source>
        <dbReference type="SAM" id="MobiDB-lite"/>
    </source>
</evidence>
<name>W1PK63_AMBTC</name>
<gene>
    <name evidence="2" type="ORF">AMTR_s00018p00070610</name>
</gene>
<organism evidence="2 3">
    <name type="scientific">Amborella trichopoda</name>
    <dbReference type="NCBI Taxonomy" id="13333"/>
    <lineage>
        <taxon>Eukaryota</taxon>
        <taxon>Viridiplantae</taxon>
        <taxon>Streptophyta</taxon>
        <taxon>Embryophyta</taxon>
        <taxon>Tracheophyta</taxon>
        <taxon>Spermatophyta</taxon>
        <taxon>Magnoliopsida</taxon>
        <taxon>Amborellales</taxon>
        <taxon>Amborellaceae</taxon>
        <taxon>Amborella</taxon>
    </lineage>
</organism>
<evidence type="ECO:0000313" key="2">
    <source>
        <dbReference type="EMBL" id="ERN08119.1"/>
    </source>
</evidence>
<feature type="compositionally biased region" description="Basic and acidic residues" evidence="1">
    <location>
        <begin position="1"/>
        <end position="34"/>
    </location>
</feature>
<dbReference type="Gramene" id="ERN08119">
    <property type="protein sequence ID" value="ERN08119"/>
    <property type="gene ID" value="AMTR_s00018p00070610"/>
</dbReference>
<dbReference type="AlphaFoldDB" id="W1PK63"/>
<protein>
    <submittedName>
        <fullName evidence="2">Uncharacterized protein</fullName>
    </submittedName>
</protein>
<dbReference type="Proteomes" id="UP000017836">
    <property type="component" value="Unassembled WGS sequence"/>
</dbReference>
<proteinExistence type="predicted"/>
<evidence type="ECO:0000313" key="3">
    <source>
        <dbReference type="Proteomes" id="UP000017836"/>
    </source>
</evidence>
<feature type="region of interest" description="Disordered" evidence="1">
    <location>
        <begin position="1"/>
        <end position="40"/>
    </location>
</feature>
<dbReference type="HOGENOM" id="CLU_2530472_0_0_1"/>
<accession>W1PK63</accession>
<sequence>MDETKLKPNKGGEEGRGTRAFQDHEEEWKGRVRGENFPSKNQTNLELVSPLMKQYSSTKKHCCVSIMAPRIYFSIQLALVFPFH</sequence>
<keyword evidence="3" id="KW-1185">Reference proteome</keyword>
<reference evidence="3" key="1">
    <citation type="journal article" date="2013" name="Science">
        <title>The Amborella genome and the evolution of flowering plants.</title>
        <authorList>
            <consortium name="Amborella Genome Project"/>
        </authorList>
    </citation>
    <scope>NUCLEOTIDE SEQUENCE [LARGE SCALE GENOMIC DNA]</scope>
</reference>